<dbReference type="InterPro" id="IPR027417">
    <property type="entry name" value="P-loop_NTPase"/>
</dbReference>
<dbReference type="GO" id="GO:0006261">
    <property type="term" value="P:DNA-templated DNA replication"/>
    <property type="evidence" value="ECO:0007669"/>
    <property type="project" value="TreeGrafter"/>
</dbReference>
<dbReference type="Proteomes" id="UP000178797">
    <property type="component" value="Unassembled WGS sequence"/>
</dbReference>
<accession>A0A1F7S0Y3</accession>
<evidence type="ECO:0000313" key="1">
    <source>
        <dbReference type="EMBL" id="OGL47475.1"/>
    </source>
</evidence>
<dbReference type="PANTHER" id="PTHR11669">
    <property type="entry name" value="REPLICATION FACTOR C / DNA POLYMERASE III GAMMA-TAU SUBUNIT"/>
    <property type="match status" value="1"/>
</dbReference>
<proteinExistence type="predicted"/>
<dbReference type="EMBL" id="MGDE01000033">
    <property type="protein sequence ID" value="OGL47475.1"/>
    <property type="molecule type" value="Genomic_DNA"/>
</dbReference>
<dbReference type="PANTHER" id="PTHR11669:SF8">
    <property type="entry name" value="DNA POLYMERASE III SUBUNIT DELTA"/>
    <property type="match status" value="1"/>
</dbReference>
<name>A0A1F7S0Y3_9BACT</name>
<evidence type="ECO:0008006" key="3">
    <source>
        <dbReference type="Google" id="ProtNLM"/>
    </source>
</evidence>
<dbReference type="InterPro" id="IPR050238">
    <property type="entry name" value="DNA_Rep/Repair_Clamp_Loader"/>
</dbReference>
<comment type="caution">
    <text evidence="1">The sequence shown here is derived from an EMBL/GenBank/DDBJ whole genome shotgun (WGS) entry which is preliminary data.</text>
</comment>
<dbReference type="Pfam" id="PF13177">
    <property type="entry name" value="DNA_pol3_delta2"/>
    <property type="match status" value="1"/>
</dbReference>
<reference evidence="1 2" key="1">
    <citation type="journal article" date="2016" name="Nat. Commun.">
        <title>Thousands of microbial genomes shed light on interconnected biogeochemical processes in an aquifer system.</title>
        <authorList>
            <person name="Anantharaman K."/>
            <person name="Brown C.T."/>
            <person name="Hug L.A."/>
            <person name="Sharon I."/>
            <person name="Castelle C.J."/>
            <person name="Probst A.J."/>
            <person name="Thomas B.C."/>
            <person name="Singh A."/>
            <person name="Wilkins M.J."/>
            <person name="Karaoz U."/>
            <person name="Brodie E.L."/>
            <person name="Williams K.H."/>
            <person name="Hubbard S.S."/>
            <person name="Banfield J.F."/>
        </authorList>
    </citation>
    <scope>NUCLEOTIDE SEQUENCE [LARGE SCALE GENOMIC DNA]</scope>
</reference>
<dbReference type="SUPFAM" id="SSF52540">
    <property type="entry name" value="P-loop containing nucleoside triphosphate hydrolases"/>
    <property type="match status" value="1"/>
</dbReference>
<organism evidence="1 2">
    <name type="scientific">Candidatus Schekmanbacteria bacterium RBG_16_38_10</name>
    <dbReference type="NCBI Taxonomy" id="1817879"/>
    <lineage>
        <taxon>Bacteria</taxon>
        <taxon>Candidatus Schekmaniibacteriota</taxon>
    </lineage>
</organism>
<dbReference type="AlphaFoldDB" id="A0A1F7S0Y3"/>
<evidence type="ECO:0000313" key="2">
    <source>
        <dbReference type="Proteomes" id="UP000178797"/>
    </source>
</evidence>
<gene>
    <name evidence="1" type="ORF">A2W05_02895</name>
</gene>
<dbReference type="Gene3D" id="3.40.50.300">
    <property type="entry name" value="P-loop containing nucleotide triphosphate hydrolases"/>
    <property type="match status" value="1"/>
</dbReference>
<protein>
    <recommendedName>
        <fullName evidence="3">DNA-directed DNA polymerase</fullName>
    </recommendedName>
</protein>
<sequence length="373" mass="42350">MPCRWYLVNFRNKELFIVSYNKPEGTLPETVTPQTTSNDIVGNKHIKERLHNIIVNKRLANAYIFSGPEGIGKKITAVRFAQTLLCNNGTSEPCMTCISCLKVPKNTHPNLMIIRRENYKDENGKTRKNIPIEAVRDIEHYIRIKPIETRIMVVIIDNAHELSQEAMNTMLKTLEEPPTYAIIILITHIPTALLPTIHSRCQSIMFYPISHTELKEYLKSNFNVDNNTVDVVSNLSNGKINLAISLLKKGIAEHTSTINSIQDCLISGRIDRLSGLLTQRDKHTTERENAKLMLELILLTIRDVIICKELQLPQQSIVANDRLLTCFANIDTEEIITMAENIINAQRHIDLNANVKLTFENAILNLATGMLYN</sequence>